<dbReference type="Proteomes" id="UP000199570">
    <property type="component" value="Unassembled WGS sequence"/>
</dbReference>
<gene>
    <name evidence="1" type="ORF">SAMN04490195_3090</name>
</gene>
<evidence type="ECO:0000313" key="2">
    <source>
        <dbReference type="Proteomes" id="UP000199570"/>
    </source>
</evidence>
<keyword evidence="2" id="KW-1185">Reference proteome</keyword>
<dbReference type="EMBL" id="FNKJ01000003">
    <property type="protein sequence ID" value="SDR08098.1"/>
    <property type="molecule type" value="Genomic_DNA"/>
</dbReference>
<name>A0A1H1G5B2_9PSED</name>
<organism evidence="1 2">
    <name type="scientific">Pseudomonas moorei</name>
    <dbReference type="NCBI Taxonomy" id="395599"/>
    <lineage>
        <taxon>Bacteria</taxon>
        <taxon>Pseudomonadati</taxon>
        <taxon>Pseudomonadota</taxon>
        <taxon>Gammaproteobacteria</taxon>
        <taxon>Pseudomonadales</taxon>
        <taxon>Pseudomonadaceae</taxon>
        <taxon>Pseudomonas</taxon>
    </lineage>
</organism>
<dbReference type="InterPro" id="IPR017850">
    <property type="entry name" value="Alkaline_phosphatase_core_sf"/>
</dbReference>
<reference evidence="2" key="1">
    <citation type="submission" date="2016-10" db="EMBL/GenBank/DDBJ databases">
        <authorList>
            <person name="Varghese N."/>
            <person name="Submissions S."/>
        </authorList>
    </citation>
    <scope>NUCLEOTIDE SEQUENCE [LARGE SCALE GENOMIC DNA]</scope>
    <source>
        <strain evidence="2">BS3775</strain>
    </source>
</reference>
<protein>
    <recommendedName>
        <fullName evidence="3">Arylsulfatase</fullName>
    </recommendedName>
</protein>
<proteinExistence type="predicted"/>
<accession>A0A1H1G5B2</accession>
<evidence type="ECO:0000313" key="1">
    <source>
        <dbReference type="EMBL" id="SDR08098.1"/>
    </source>
</evidence>
<dbReference type="AlphaFoldDB" id="A0A1H1G5B2"/>
<dbReference type="SUPFAM" id="SSF53649">
    <property type="entry name" value="Alkaline phosphatase-like"/>
    <property type="match status" value="1"/>
</dbReference>
<evidence type="ECO:0008006" key="3">
    <source>
        <dbReference type="Google" id="ProtNLM"/>
    </source>
</evidence>
<sequence>MYLPRQTGLLGLLSLSVFAVHAADKKPNILVIRGDDIGRFNISAHNMWMMSYRHRVSTASPIGKAANQFKVGT</sequence>